<feature type="compositionally biased region" description="Basic and acidic residues" evidence="1">
    <location>
        <begin position="122"/>
        <end position="131"/>
    </location>
</feature>
<protein>
    <submittedName>
        <fullName evidence="2">Uncharacterized protein</fullName>
    </submittedName>
</protein>
<dbReference type="GeneID" id="72067592"/>
<sequence length="398" mass="44870">MEFTNELCRRTEACLSMFQAVSGHQTLADDDWFEDRAADFTWWANGLNAQKTGRSSLDYRLRDRPDIQKVISGLLDSLNLALKEYLRNGPNEDQDSTRGSQYDDTSEPDVSSSDSSWSEISGDDKQSRRNDALVVPSTADCNPRFYIETNLKLLAKISMAIKKSGVKLRHLKADEYLETHSKDDEYTQLRNHLLFLILVGPYEQKLFGELSRWVIAEYIPKTVEIVIRSWIVDPSRATPMQQRLIEANITRRNRIVYATAAANIVASSHFREAIPQPANEPAKGTKTLDVDTQKLSPIVDSSRTMPILLKPANSPTVKTSTATELGSQFALPITLPFEPKTGQQSVATRMTQTGIKQSYPVCPAKKGSFQCPYCVQVLSEDYTAMSRWRYARWLSRGG</sequence>
<evidence type="ECO:0000313" key="3">
    <source>
        <dbReference type="Proteomes" id="UP000829364"/>
    </source>
</evidence>
<evidence type="ECO:0000256" key="1">
    <source>
        <dbReference type="SAM" id="MobiDB-lite"/>
    </source>
</evidence>
<organism evidence="2 3">
    <name type="scientific">Purpureocillium takamizusanense</name>
    <dbReference type="NCBI Taxonomy" id="2060973"/>
    <lineage>
        <taxon>Eukaryota</taxon>
        <taxon>Fungi</taxon>
        <taxon>Dikarya</taxon>
        <taxon>Ascomycota</taxon>
        <taxon>Pezizomycotina</taxon>
        <taxon>Sordariomycetes</taxon>
        <taxon>Hypocreomycetidae</taxon>
        <taxon>Hypocreales</taxon>
        <taxon>Ophiocordycipitaceae</taxon>
        <taxon>Purpureocillium</taxon>
    </lineage>
</organism>
<proteinExistence type="predicted"/>
<accession>A0A9Q8VBZ4</accession>
<dbReference type="PANTHER" id="PTHR35391">
    <property type="entry name" value="C2H2-TYPE DOMAIN-CONTAINING PROTEIN-RELATED"/>
    <property type="match status" value="1"/>
</dbReference>
<dbReference type="PANTHER" id="PTHR35391:SF5">
    <property type="entry name" value="DUF6590 DOMAIN-CONTAINING PROTEIN"/>
    <property type="match status" value="1"/>
</dbReference>
<reference evidence="2" key="1">
    <citation type="submission" date="2021-11" db="EMBL/GenBank/DDBJ databases">
        <title>Purpureocillium_takamizusanense_genome.</title>
        <authorList>
            <person name="Nguyen N.-H."/>
        </authorList>
    </citation>
    <scope>NUCLEOTIDE SEQUENCE</scope>
    <source>
        <strain evidence="2">PT3</strain>
    </source>
</reference>
<dbReference type="Proteomes" id="UP000829364">
    <property type="component" value="Chromosome 5"/>
</dbReference>
<name>A0A9Q8VBZ4_9HYPO</name>
<feature type="region of interest" description="Disordered" evidence="1">
    <location>
        <begin position="88"/>
        <end position="131"/>
    </location>
</feature>
<dbReference type="AlphaFoldDB" id="A0A9Q8VBZ4"/>
<dbReference type="KEGG" id="ptkz:JDV02_005643"/>
<dbReference type="RefSeq" id="XP_047842942.1">
    <property type="nucleotide sequence ID" value="XM_047986958.1"/>
</dbReference>
<feature type="compositionally biased region" description="Low complexity" evidence="1">
    <location>
        <begin position="108"/>
        <end position="120"/>
    </location>
</feature>
<evidence type="ECO:0000313" key="2">
    <source>
        <dbReference type="EMBL" id="UNI19461.1"/>
    </source>
</evidence>
<gene>
    <name evidence="2" type="ORF">JDV02_005643</name>
</gene>
<dbReference type="OrthoDB" id="20872at2759"/>
<keyword evidence="3" id="KW-1185">Reference proteome</keyword>
<dbReference type="EMBL" id="CP086358">
    <property type="protein sequence ID" value="UNI19461.1"/>
    <property type="molecule type" value="Genomic_DNA"/>
</dbReference>